<dbReference type="AlphaFoldDB" id="A0A6J1TA13"/>
<dbReference type="KEGG" id="foc:113215064"/>
<dbReference type="RefSeq" id="XP_026290404.2">
    <property type="nucleotide sequence ID" value="XM_026434619.2"/>
</dbReference>
<evidence type="ECO:0000313" key="9">
    <source>
        <dbReference type="RefSeq" id="XP_026290404.2"/>
    </source>
</evidence>
<evidence type="ECO:0000256" key="1">
    <source>
        <dbReference type="ARBA" id="ARBA00004651"/>
    </source>
</evidence>
<keyword evidence="8" id="KW-1185">Reference proteome</keyword>
<keyword evidence="7" id="KW-0325">Glycoprotein</keyword>
<accession>A0A6J1TA13</accession>
<proteinExistence type="predicted"/>
<keyword evidence="4" id="KW-1133">Transmembrane helix</keyword>
<dbReference type="PANTHER" id="PTHR42643">
    <property type="entry name" value="IONOTROPIC RECEPTOR 20A-RELATED"/>
    <property type="match status" value="1"/>
</dbReference>
<evidence type="ECO:0000313" key="8">
    <source>
        <dbReference type="Proteomes" id="UP000504606"/>
    </source>
</evidence>
<protein>
    <submittedName>
        <fullName evidence="9">Uncharacterized protein LOC113215064 isoform X2</fullName>
    </submittedName>
</protein>
<keyword evidence="6" id="KW-0675">Receptor</keyword>
<evidence type="ECO:0000256" key="4">
    <source>
        <dbReference type="ARBA" id="ARBA00022989"/>
    </source>
</evidence>
<dbReference type="SUPFAM" id="SSF53850">
    <property type="entry name" value="Periplasmic binding protein-like II"/>
    <property type="match status" value="1"/>
</dbReference>
<dbReference type="Gene3D" id="1.10.287.70">
    <property type="match status" value="1"/>
</dbReference>
<comment type="subcellular location">
    <subcellularLocation>
        <location evidence="1">Cell membrane</location>
        <topology evidence="1">Multi-pass membrane protein</topology>
    </subcellularLocation>
</comment>
<evidence type="ECO:0000256" key="7">
    <source>
        <dbReference type="ARBA" id="ARBA00023180"/>
    </source>
</evidence>
<keyword evidence="5" id="KW-0472">Membrane</keyword>
<evidence type="ECO:0000256" key="3">
    <source>
        <dbReference type="ARBA" id="ARBA00022692"/>
    </source>
</evidence>
<keyword evidence="2" id="KW-1003">Cell membrane</keyword>
<dbReference type="GeneID" id="113215064"/>
<dbReference type="Proteomes" id="UP000504606">
    <property type="component" value="Unplaced"/>
</dbReference>
<evidence type="ECO:0000256" key="2">
    <source>
        <dbReference type="ARBA" id="ARBA00022475"/>
    </source>
</evidence>
<dbReference type="PANTHER" id="PTHR42643:SF33">
    <property type="entry name" value="GLUTAMATE RECEPTOR 2-LIKE PROTEIN"/>
    <property type="match status" value="1"/>
</dbReference>
<sequence length="511" mass="56326">MCRVPPFRWELLELFRPSGSVDARLERVGFWSTSMPTRDRAHGTVEGEWHLGIAFRRMHVPGVTVREAIYMWQQVGEVVMARLLEMPRAEAMPLLTPLAMHAHIVFMNIVARFNMTVIKRIARTKPGQLNADPGTPFDGTMGLVERGEADIWPGCIITADRGRPMVFSATSWTLRTVCGFLTNTALGSADAVVKPFQPWLWVAVIGLSVVVALLEKCFRALEHTDPEHGGASWSDVLISCFGTLTGQGFLACGDWVSGRALLATFEAFFLLTQAYYNASIVTFLLRPPPSSIRSVRDLVESPYKVACHGWIHTARVLQNSTDPLVRELFHRKVEPPRGLGFLGTADAMAALRRPRVGLVASDDVVDEAAASMTRQETCRLQQLDVDMPLVIALGTARNAPFKEMMHSGTILQVERGIAHRERIVWRQRRPSCDRNAGGEFAPLELLPVLPPLVLMGAMVSVAAVLCAAERVRAASVTSVPMAKAARARRPLQLLARGGGRLDGRQPTHHLS</sequence>
<keyword evidence="3" id="KW-0812">Transmembrane</keyword>
<dbReference type="InterPro" id="IPR052192">
    <property type="entry name" value="Insect_Ionotropic_Sensory_Rcpt"/>
</dbReference>
<evidence type="ECO:0000256" key="5">
    <source>
        <dbReference type="ARBA" id="ARBA00023136"/>
    </source>
</evidence>
<gene>
    <name evidence="9" type="primary">LOC113215064</name>
</gene>
<evidence type="ECO:0000256" key="6">
    <source>
        <dbReference type="ARBA" id="ARBA00023170"/>
    </source>
</evidence>
<reference evidence="9" key="1">
    <citation type="submission" date="2025-08" db="UniProtKB">
        <authorList>
            <consortium name="RefSeq"/>
        </authorList>
    </citation>
    <scope>IDENTIFICATION</scope>
    <source>
        <tissue evidence="9">Whole organism</tissue>
    </source>
</reference>
<organism evidence="8 9">
    <name type="scientific">Frankliniella occidentalis</name>
    <name type="common">Western flower thrips</name>
    <name type="synonym">Euthrips occidentalis</name>
    <dbReference type="NCBI Taxonomy" id="133901"/>
    <lineage>
        <taxon>Eukaryota</taxon>
        <taxon>Metazoa</taxon>
        <taxon>Ecdysozoa</taxon>
        <taxon>Arthropoda</taxon>
        <taxon>Hexapoda</taxon>
        <taxon>Insecta</taxon>
        <taxon>Pterygota</taxon>
        <taxon>Neoptera</taxon>
        <taxon>Paraneoptera</taxon>
        <taxon>Thysanoptera</taxon>
        <taxon>Terebrantia</taxon>
        <taxon>Thripoidea</taxon>
        <taxon>Thripidae</taxon>
        <taxon>Frankliniella</taxon>
    </lineage>
</organism>
<dbReference type="GO" id="GO:0005886">
    <property type="term" value="C:plasma membrane"/>
    <property type="evidence" value="ECO:0007669"/>
    <property type="project" value="UniProtKB-SubCell"/>
</dbReference>
<name>A0A6J1TA13_FRAOC</name>